<proteinExistence type="predicted"/>
<evidence type="ECO:0000313" key="3">
    <source>
        <dbReference type="Proteomes" id="UP000034617"/>
    </source>
</evidence>
<protein>
    <submittedName>
        <fullName evidence="2">Uncharacterized protein</fullName>
    </submittedName>
</protein>
<sequence length="135" mass="15244">MIPKKRLFNQQNANREKEGGDNKEFLAGRQEHENKEGNNRKNDREREKITPAGGIGREKHVEAFDGKNEERLDKVEGVIGLGQIKFVKKQEIDRGFHLGHEGIEEVEVGALETGLEDAVKHQDDDDLSGILFEAV</sequence>
<evidence type="ECO:0000313" key="2">
    <source>
        <dbReference type="EMBL" id="KKT34023.1"/>
    </source>
</evidence>
<reference evidence="2 3" key="1">
    <citation type="journal article" date="2015" name="Nature">
        <title>rRNA introns, odd ribosomes, and small enigmatic genomes across a large radiation of phyla.</title>
        <authorList>
            <person name="Brown C.T."/>
            <person name="Hug L.A."/>
            <person name="Thomas B.C."/>
            <person name="Sharon I."/>
            <person name="Castelle C.J."/>
            <person name="Singh A."/>
            <person name="Wilkins M.J."/>
            <person name="Williams K.H."/>
            <person name="Banfield J.F."/>
        </authorList>
    </citation>
    <scope>NUCLEOTIDE SEQUENCE [LARGE SCALE GENOMIC DNA]</scope>
</reference>
<feature type="compositionally biased region" description="Basic and acidic residues" evidence="1">
    <location>
        <begin position="14"/>
        <end position="49"/>
    </location>
</feature>
<dbReference type="EMBL" id="LCHM01000085">
    <property type="protein sequence ID" value="KKT34023.1"/>
    <property type="molecule type" value="Genomic_DNA"/>
</dbReference>
<evidence type="ECO:0000256" key="1">
    <source>
        <dbReference type="SAM" id="MobiDB-lite"/>
    </source>
</evidence>
<accession>A0A0G1GI41</accession>
<dbReference type="AlphaFoldDB" id="A0A0G1GI41"/>
<name>A0A0G1GI41_9BACT</name>
<gene>
    <name evidence="2" type="ORF">UW22_C0085G0004</name>
</gene>
<organism evidence="2 3">
    <name type="scientific">Candidatus Gottesmanbacteria bacterium GW2011_GWB1_44_11c</name>
    <dbReference type="NCBI Taxonomy" id="1618447"/>
    <lineage>
        <taxon>Bacteria</taxon>
        <taxon>Candidatus Gottesmaniibacteriota</taxon>
    </lineage>
</organism>
<feature type="region of interest" description="Disordered" evidence="1">
    <location>
        <begin position="1"/>
        <end position="56"/>
    </location>
</feature>
<comment type="caution">
    <text evidence="2">The sequence shown here is derived from an EMBL/GenBank/DDBJ whole genome shotgun (WGS) entry which is preliminary data.</text>
</comment>
<dbReference type="Proteomes" id="UP000034617">
    <property type="component" value="Unassembled WGS sequence"/>
</dbReference>